<feature type="compositionally biased region" description="Low complexity" evidence="14">
    <location>
        <begin position="271"/>
        <end position="281"/>
    </location>
</feature>
<evidence type="ECO:0000259" key="15">
    <source>
        <dbReference type="PROSITE" id="PS50923"/>
    </source>
</evidence>
<evidence type="ECO:0000256" key="13">
    <source>
        <dbReference type="PROSITE-ProRule" id="PRU00302"/>
    </source>
</evidence>
<evidence type="ECO:0000256" key="14">
    <source>
        <dbReference type="SAM" id="MobiDB-lite"/>
    </source>
</evidence>
<comment type="subcellular location">
    <subcellularLocation>
        <location evidence="1">Membrane</location>
    </subcellularLocation>
</comment>
<keyword evidence="4 13" id="KW-0768">Sushi</keyword>
<protein>
    <recommendedName>
        <fullName evidence="15">Sushi domain-containing protein</fullName>
    </recommendedName>
</protein>
<feature type="domain" description="Sushi" evidence="15">
    <location>
        <begin position="8"/>
        <end position="68"/>
    </location>
</feature>
<dbReference type="InterPro" id="IPR000436">
    <property type="entry name" value="Sushi_SCR_CCP_dom"/>
</dbReference>
<dbReference type="PROSITE" id="PS50923">
    <property type="entry name" value="SUSHI"/>
    <property type="match status" value="4"/>
</dbReference>
<evidence type="ECO:0000256" key="10">
    <source>
        <dbReference type="ARBA" id="ARBA00023157"/>
    </source>
</evidence>
<dbReference type="PANTHER" id="PTHR46393:SF7">
    <property type="entry name" value="COMPLEMENT C2"/>
    <property type="match status" value="1"/>
</dbReference>
<organism evidence="16">
    <name type="scientific">Castor canadensis</name>
    <name type="common">American beaver</name>
    <dbReference type="NCBI Taxonomy" id="51338"/>
    <lineage>
        <taxon>Eukaryota</taxon>
        <taxon>Metazoa</taxon>
        <taxon>Chordata</taxon>
        <taxon>Craniata</taxon>
        <taxon>Vertebrata</taxon>
        <taxon>Euteleostomi</taxon>
        <taxon>Mammalia</taxon>
        <taxon>Eutheria</taxon>
        <taxon>Euarchontoglires</taxon>
        <taxon>Glires</taxon>
        <taxon>Rodentia</taxon>
        <taxon>Castorimorpha</taxon>
        <taxon>Castoridae</taxon>
        <taxon>Castor</taxon>
    </lineage>
</organism>
<dbReference type="FunFam" id="2.10.70.10:FF:000055">
    <property type="entry name" value="Complement decay-accelerating factor, GPI-anchored"/>
    <property type="match status" value="1"/>
</dbReference>
<keyword evidence="5" id="KW-0732">Signal</keyword>
<evidence type="ECO:0000256" key="5">
    <source>
        <dbReference type="ARBA" id="ARBA00022729"/>
    </source>
</evidence>
<keyword evidence="6" id="KW-0677">Repeat</keyword>
<reference evidence="16" key="1">
    <citation type="submission" date="2023-09" db="UniProtKB">
        <authorList>
            <consortium name="Ensembl"/>
        </authorList>
    </citation>
    <scope>IDENTIFICATION</scope>
</reference>
<accession>A0A8C1A081</accession>
<evidence type="ECO:0000313" key="16">
    <source>
        <dbReference type="Ensembl" id="ENSCCNP00000033126.1"/>
    </source>
</evidence>
<keyword evidence="7" id="KW-0391">Immunity</keyword>
<dbReference type="GO" id="GO:0030449">
    <property type="term" value="P:regulation of complement activation"/>
    <property type="evidence" value="ECO:0007669"/>
    <property type="project" value="UniProtKB-ARBA"/>
</dbReference>
<dbReference type="Ensembl" id="ENSCCNT00000041559.1">
    <property type="protein sequence ID" value="ENSCCNP00000033126.1"/>
    <property type="gene ID" value="ENSCCNG00000031375.1"/>
</dbReference>
<dbReference type="SMART" id="SM00032">
    <property type="entry name" value="CCP"/>
    <property type="match status" value="4"/>
</dbReference>
<comment type="function">
    <text evidence="12">This protein recognizes C4b and C3b fragments that condense with cell-surface hydroxyl or amino groups when nascent C4b and C3b are locally generated during C4 and c3 activation. Interaction of daf with cell-associated C4b and C3b polypeptides interferes with their ability to catalyze the conversion of C2 and factor B to enzymatically active C2a and Bb and thereby prevents the formation of C4b2a and C3bBb, the amplification convertases of the complement cascade. Inhibits complement activation by destabilizing and preventing the formation of C3 and C5 convertases, which prevents complement damage.</text>
</comment>
<dbReference type="GO" id="GO:0006958">
    <property type="term" value="P:complement activation, classical pathway"/>
    <property type="evidence" value="ECO:0007669"/>
    <property type="project" value="UniProtKB-KW"/>
</dbReference>
<dbReference type="GO" id="GO:0005886">
    <property type="term" value="C:plasma membrane"/>
    <property type="evidence" value="ECO:0007669"/>
    <property type="project" value="UniProtKB-ARBA"/>
</dbReference>
<evidence type="ECO:0000256" key="3">
    <source>
        <dbReference type="ARBA" id="ARBA00022588"/>
    </source>
</evidence>
<comment type="similarity">
    <text evidence="2">Belongs to the receptors of complement activation (RCA) family.</text>
</comment>
<dbReference type="GO" id="GO:0045087">
    <property type="term" value="P:innate immune response"/>
    <property type="evidence" value="ECO:0007669"/>
    <property type="project" value="UniProtKB-KW"/>
</dbReference>
<dbReference type="PANTHER" id="PTHR46393">
    <property type="entry name" value="SUSHI DOMAIN-CONTAINING PROTEIN"/>
    <property type="match status" value="1"/>
</dbReference>
<dbReference type="FunFam" id="2.10.70.10:FF:000014">
    <property type="entry name" value="Membrane cofactor protein"/>
    <property type="match status" value="1"/>
</dbReference>
<name>A0A8C1A081_CASCN</name>
<keyword evidence="8" id="KW-0180">Complement pathway</keyword>
<dbReference type="AlphaFoldDB" id="A0A8C1A081"/>
<feature type="domain" description="Sushi" evidence="15">
    <location>
        <begin position="135"/>
        <end position="196"/>
    </location>
</feature>
<dbReference type="CDD" id="cd00033">
    <property type="entry name" value="CCP"/>
    <property type="match status" value="4"/>
</dbReference>
<evidence type="ECO:0000256" key="8">
    <source>
        <dbReference type="ARBA" id="ARBA00022875"/>
    </source>
</evidence>
<comment type="caution">
    <text evidence="13">Lacks conserved residue(s) required for the propagation of feature annotation.</text>
</comment>
<feature type="region of interest" description="Disordered" evidence="14">
    <location>
        <begin position="1"/>
        <end position="27"/>
    </location>
</feature>
<evidence type="ECO:0000256" key="4">
    <source>
        <dbReference type="ARBA" id="ARBA00022659"/>
    </source>
</evidence>
<feature type="region of interest" description="Disordered" evidence="14">
    <location>
        <begin position="314"/>
        <end position="339"/>
    </location>
</feature>
<keyword evidence="10" id="KW-1015">Disulfide bond</keyword>
<feature type="domain" description="Sushi" evidence="15">
    <location>
        <begin position="70"/>
        <end position="134"/>
    </location>
</feature>
<proteinExistence type="inferred from homology"/>
<dbReference type="SUPFAM" id="SSF57535">
    <property type="entry name" value="Complement control module/SCR domain"/>
    <property type="match status" value="4"/>
</dbReference>
<gene>
    <name evidence="16" type="primary">Cd55</name>
</gene>
<dbReference type="FunFam" id="2.10.70.10:FF:000079">
    <property type="entry name" value="Complement decay-accelerating factor"/>
    <property type="match status" value="1"/>
</dbReference>
<evidence type="ECO:0000256" key="7">
    <source>
        <dbReference type="ARBA" id="ARBA00022859"/>
    </source>
</evidence>
<evidence type="ECO:0000256" key="2">
    <source>
        <dbReference type="ARBA" id="ARBA00010908"/>
    </source>
</evidence>
<sequence length="689" mass="75247">MSAFSSLGDCDRPPEVPNAQPALEGHTTFPEQSTVTYKCNEGFVKVPNKTNTVICLSSNQWSELEEFCNRSCDVPPGLLFASLRKTYTQQNYFPVGSTVDYECRPGYRRDPSLSGTLTCLQNLEWSKPDEFCKKKSCPNPGEIKNGIINITTDILFGSAISFSCNTGYKLVGADSSYCFLMGKTVGWSEPLPTCVEIFCPEPPQIENGRIREESDTYKYRQTVTYECSKGLTLVGSSSIFCDVKGEQGEWSGSPPECKGKSPATKPPPTVQKPTTVKVPGTKVPPTPQKPTMVKVPGTQVLTTPQKPTTVYISTTEVPPTSQNPTKVNGPATSISPTLQKPTTVNISDTEVPLTPQKPTIINVPATKVLPTSQKPTTVNISTTSIPTTPQKPTTVNISTTSIPTTAQKPTTVNISTTSIPTTAQKPTTVNISTTSIPTTPQNPTKINVSTMEVSPTLQKPITANSSATKTPITVQTSPISNLLSTKTLPATQNPIMTNASTQTISTTQRITTAKASLKQSLPSTQKSTTLHVSMTKHLQITQRLTSAHITATQHTPVSRTSVGIHVTRTSNKGKENAAKDAANFLYGKFGFQTVKRNCYHCGMYNPYSWKRILSFNCLRKTIKMQCLWVPKRKRVNALYQHVLWTPSGTRYVPLYSQPCSCSKVILGQLQIIWPLKQVMLRAQCLDASF</sequence>
<keyword evidence="9" id="KW-0472">Membrane</keyword>
<evidence type="ECO:0000256" key="6">
    <source>
        <dbReference type="ARBA" id="ARBA00022737"/>
    </source>
</evidence>
<dbReference type="InterPro" id="IPR035976">
    <property type="entry name" value="Sushi/SCR/CCP_sf"/>
</dbReference>
<dbReference type="Gene3D" id="2.10.70.10">
    <property type="entry name" value="Complement Module, domain 1"/>
    <property type="match status" value="4"/>
</dbReference>
<evidence type="ECO:0000256" key="12">
    <source>
        <dbReference type="ARBA" id="ARBA00045541"/>
    </source>
</evidence>
<feature type="region of interest" description="Disordered" evidence="14">
    <location>
        <begin position="249"/>
        <end position="293"/>
    </location>
</feature>
<feature type="domain" description="Sushi" evidence="15">
    <location>
        <begin position="197"/>
        <end position="259"/>
    </location>
</feature>
<evidence type="ECO:0000256" key="9">
    <source>
        <dbReference type="ARBA" id="ARBA00023136"/>
    </source>
</evidence>
<evidence type="ECO:0000256" key="11">
    <source>
        <dbReference type="ARBA" id="ARBA00023180"/>
    </source>
</evidence>
<evidence type="ECO:0000256" key="1">
    <source>
        <dbReference type="ARBA" id="ARBA00004370"/>
    </source>
</evidence>
<dbReference type="Pfam" id="PF00084">
    <property type="entry name" value="Sushi"/>
    <property type="match status" value="4"/>
</dbReference>
<keyword evidence="11" id="KW-0325">Glycoprotein</keyword>
<keyword evidence="3" id="KW-0399">Innate immunity</keyword>